<dbReference type="Gene3D" id="2.60.40.740">
    <property type="match status" value="1"/>
</dbReference>
<dbReference type="NCBIfam" id="NF033902">
    <property type="entry name" value="iso_D2_wall_anc"/>
    <property type="match status" value="1"/>
</dbReference>
<evidence type="ECO:0000256" key="1">
    <source>
        <dbReference type="ARBA" id="ARBA00022512"/>
    </source>
</evidence>
<dbReference type="InterPro" id="IPR013783">
    <property type="entry name" value="Ig-like_fold"/>
</dbReference>
<reference evidence="11 12" key="1">
    <citation type="submission" date="2018-03" db="EMBL/GenBank/DDBJ databases">
        <title>Genome assembly of novel Miniimonas species PCH200.</title>
        <authorList>
            <person name="Thakur V."/>
            <person name="Kumar V."/>
            <person name="Singh D."/>
        </authorList>
    </citation>
    <scope>NUCLEOTIDE SEQUENCE [LARGE SCALE GENOMIC DNA]</scope>
    <source>
        <strain evidence="11 12">PCH200</strain>
    </source>
</reference>
<feature type="domain" description="Gram-positive cocci surface proteins LPxTG" evidence="7">
    <location>
        <begin position="443"/>
        <end position="481"/>
    </location>
</feature>
<dbReference type="InterPro" id="IPR046473">
    <property type="entry name" value="Sgo0707-like_N2"/>
</dbReference>
<evidence type="ECO:0000259" key="9">
    <source>
        <dbReference type="Pfam" id="PF17802"/>
    </source>
</evidence>
<dbReference type="Pfam" id="PF17802">
    <property type="entry name" value="SpaA"/>
    <property type="match status" value="1"/>
</dbReference>
<dbReference type="Pfam" id="PF20623">
    <property type="entry name" value="Sgo0707_N2"/>
    <property type="match status" value="1"/>
</dbReference>
<dbReference type="AlphaFoldDB" id="A0A2U1ZZW3"/>
<evidence type="ECO:0000256" key="2">
    <source>
        <dbReference type="ARBA" id="ARBA00022525"/>
    </source>
</evidence>
<keyword evidence="3" id="KW-0732">Signal</keyword>
<name>A0A2U1ZZW3_9MICO</name>
<keyword evidence="6" id="KW-0812">Transmembrane</keyword>
<dbReference type="NCBIfam" id="TIGR04226">
    <property type="entry name" value="RrgB_K2N_iso_D2"/>
    <property type="match status" value="1"/>
</dbReference>
<dbReference type="EMBL" id="PYHR01000002">
    <property type="protein sequence ID" value="PWD52490.1"/>
    <property type="molecule type" value="Genomic_DNA"/>
</dbReference>
<organism evidence="11 12">
    <name type="scientific">Serinibacter arcticus</name>
    <dbReference type="NCBI Taxonomy" id="1655435"/>
    <lineage>
        <taxon>Bacteria</taxon>
        <taxon>Bacillati</taxon>
        <taxon>Actinomycetota</taxon>
        <taxon>Actinomycetes</taxon>
        <taxon>Micrococcales</taxon>
        <taxon>Beutenbergiaceae</taxon>
        <taxon>Serinibacter</taxon>
    </lineage>
</organism>
<gene>
    <name evidence="11" type="ORF">C8046_10200</name>
</gene>
<evidence type="ECO:0000313" key="11">
    <source>
        <dbReference type="EMBL" id="PWD52490.1"/>
    </source>
</evidence>
<dbReference type="InterPro" id="IPR048052">
    <property type="entry name" value="FM1-like"/>
</dbReference>
<evidence type="ECO:0000259" key="7">
    <source>
        <dbReference type="Pfam" id="PF00746"/>
    </source>
</evidence>
<dbReference type="GO" id="GO:0005975">
    <property type="term" value="P:carbohydrate metabolic process"/>
    <property type="evidence" value="ECO:0007669"/>
    <property type="project" value="UniProtKB-ARBA"/>
</dbReference>
<evidence type="ECO:0000256" key="3">
    <source>
        <dbReference type="ARBA" id="ARBA00022729"/>
    </source>
</evidence>
<dbReference type="Pfam" id="PF16555">
    <property type="entry name" value="GramPos_pilinD1"/>
    <property type="match status" value="1"/>
</dbReference>
<evidence type="ECO:0000256" key="6">
    <source>
        <dbReference type="SAM" id="Phobius"/>
    </source>
</evidence>
<evidence type="ECO:0000259" key="10">
    <source>
        <dbReference type="Pfam" id="PF20623"/>
    </source>
</evidence>
<dbReference type="Proteomes" id="UP000245166">
    <property type="component" value="Unassembled WGS sequence"/>
</dbReference>
<feature type="region of interest" description="Disordered" evidence="5">
    <location>
        <begin position="1"/>
        <end position="32"/>
    </location>
</feature>
<keyword evidence="12" id="KW-1185">Reference proteome</keyword>
<keyword evidence="1" id="KW-0134">Cell wall</keyword>
<keyword evidence="6" id="KW-0472">Membrane</keyword>
<feature type="domain" description="Gram-positive pilin subunit D1 N-terminal" evidence="8">
    <location>
        <begin position="12"/>
        <end position="166"/>
    </location>
</feature>
<keyword evidence="2" id="KW-0964">Secreted</keyword>
<protein>
    <submittedName>
        <fullName evidence="11">Fimbrial protein</fullName>
    </submittedName>
</protein>
<evidence type="ECO:0000256" key="5">
    <source>
        <dbReference type="SAM" id="MobiDB-lite"/>
    </source>
</evidence>
<dbReference type="InterPro" id="IPR041033">
    <property type="entry name" value="SpaA_PFL_dom_1"/>
</dbReference>
<proteinExistence type="predicted"/>
<comment type="caution">
    <text evidence="11">The sequence shown here is derived from an EMBL/GenBank/DDBJ whole genome shotgun (WGS) entry which is preliminary data.</text>
</comment>
<dbReference type="NCBIfam" id="TIGR01167">
    <property type="entry name" value="LPXTG_anchor"/>
    <property type="match status" value="1"/>
</dbReference>
<dbReference type="InterPro" id="IPR019931">
    <property type="entry name" value="LPXTG_anchor"/>
</dbReference>
<dbReference type="Pfam" id="PF00746">
    <property type="entry name" value="Gram_pos_anchor"/>
    <property type="match status" value="1"/>
</dbReference>
<keyword evidence="4" id="KW-0572">Peptidoglycan-anchor</keyword>
<keyword evidence="6" id="KW-1133">Transmembrane helix</keyword>
<dbReference type="InterPro" id="IPR032364">
    <property type="entry name" value="GramPos_pilinD1_N"/>
</dbReference>
<dbReference type="InterPro" id="IPR026466">
    <property type="entry name" value="Fim_isopep_form_D2_dom"/>
</dbReference>
<dbReference type="Gene3D" id="2.60.40.10">
    <property type="entry name" value="Immunoglobulins"/>
    <property type="match status" value="2"/>
</dbReference>
<evidence type="ECO:0000313" key="12">
    <source>
        <dbReference type="Proteomes" id="UP000245166"/>
    </source>
</evidence>
<sequence length="484" mass="49259">MAATPDAARNGSSTLTVHKYNGAPTDATNDGTELATEPALPGLNGVTFTLERVSVGGAPIDLSTNAGWAAAQALYDTLDTSNPTATQLAAAGATLSGAATATTAGGTATQGAEAQFSGLAFGLYYVTETGFPAGTTPAAPFLVSVPLTDADNTSWLYDVHVYPKNSVVTPPVKTVDDAADVKLGDEIVFTITGDIPDLAADVPIDGYKITDDLDPKVDFVSATATLSNGTALVAGTDYTVTPATATVGGPLVEIVFTDAGRVKLKANADAKVVVTVTTTVNAVGEIVNQATLYPNLPSFTWTPGTPGEPPVSPPVVTKFGGITLNKTNAADDTALAGAKFQVLASSTNDVATATVVTVPNAPTDPAFTGSVWTSGTNGQVVIEGLRYSTWANNAAVAPGQPGYVYYWLVEVEAPADFELLPEPISFVVNSQATAQTVTVENVPSNSGFQLPLTGGVGTSVMYLAGALIVVGGLVLAVRSRRAKA</sequence>
<evidence type="ECO:0000259" key="8">
    <source>
        <dbReference type="Pfam" id="PF16555"/>
    </source>
</evidence>
<evidence type="ECO:0000256" key="4">
    <source>
        <dbReference type="ARBA" id="ARBA00023088"/>
    </source>
</evidence>
<feature type="domain" description="SpaA-like prealbumin fold" evidence="9">
    <location>
        <begin position="321"/>
        <end position="441"/>
    </location>
</feature>
<feature type="transmembrane region" description="Helical" evidence="6">
    <location>
        <begin position="459"/>
        <end position="477"/>
    </location>
</feature>
<accession>A0A2U1ZZW3</accession>
<feature type="domain" description="Sgo0707-like N2" evidence="10">
    <location>
        <begin position="170"/>
        <end position="281"/>
    </location>
</feature>